<dbReference type="Gene3D" id="1.20.120.350">
    <property type="entry name" value="Voltage-gated potassium channels. Chain C"/>
    <property type="match status" value="1"/>
</dbReference>
<feature type="region of interest" description="Disordered" evidence="5">
    <location>
        <begin position="24"/>
        <end position="67"/>
    </location>
</feature>
<organism evidence="7 8">
    <name type="scientific">Effrenium voratum</name>
    <dbReference type="NCBI Taxonomy" id="2562239"/>
    <lineage>
        <taxon>Eukaryota</taxon>
        <taxon>Sar</taxon>
        <taxon>Alveolata</taxon>
        <taxon>Dinophyceae</taxon>
        <taxon>Suessiales</taxon>
        <taxon>Symbiodiniaceae</taxon>
        <taxon>Effrenium</taxon>
    </lineage>
</organism>
<name>A0AA36J3Q7_9DINO</name>
<protein>
    <recommendedName>
        <fullName evidence="6">Ion transport domain-containing protein</fullName>
    </recommendedName>
</protein>
<dbReference type="GO" id="GO:0005216">
    <property type="term" value="F:monoatomic ion channel activity"/>
    <property type="evidence" value="ECO:0007669"/>
    <property type="project" value="InterPro"/>
</dbReference>
<dbReference type="Proteomes" id="UP001178507">
    <property type="component" value="Unassembled WGS sequence"/>
</dbReference>
<evidence type="ECO:0000313" key="8">
    <source>
        <dbReference type="Proteomes" id="UP001178507"/>
    </source>
</evidence>
<gene>
    <name evidence="7" type="ORF">EVOR1521_LOCUS22316</name>
</gene>
<evidence type="ECO:0000256" key="1">
    <source>
        <dbReference type="ARBA" id="ARBA00004141"/>
    </source>
</evidence>
<feature type="domain" description="Ion transport" evidence="6">
    <location>
        <begin position="185"/>
        <end position="301"/>
    </location>
</feature>
<evidence type="ECO:0000313" key="7">
    <source>
        <dbReference type="EMBL" id="CAJ1398547.1"/>
    </source>
</evidence>
<dbReference type="EMBL" id="CAUJNA010003304">
    <property type="protein sequence ID" value="CAJ1398547.1"/>
    <property type="molecule type" value="Genomic_DNA"/>
</dbReference>
<comment type="subcellular location">
    <subcellularLocation>
        <location evidence="1">Membrane</location>
        <topology evidence="1">Multi-pass membrane protein</topology>
    </subcellularLocation>
</comment>
<evidence type="ECO:0000256" key="3">
    <source>
        <dbReference type="ARBA" id="ARBA00022989"/>
    </source>
</evidence>
<proteinExistence type="predicted"/>
<feature type="compositionally biased region" description="Basic and acidic residues" evidence="5">
    <location>
        <begin position="107"/>
        <end position="116"/>
    </location>
</feature>
<dbReference type="InterPro" id="IPR027359">
    <property type="entry name" value="Volt_channel_dom_sf"/>
</dbReference>
<feature type="region of interest" description="Disordered" evidence="5">
    <location>
        <begin position="107"/>
        <end position="133"/>
    </location>
</feature>
<dbReference type="SUPFAM" id="SSF81324">
    <property type="entry name" value="Voltage-gated potassium channels"/>
    <property type="match status" value="1"/>
</dbReference>
<evidence type="ECO:0000259" key="6">
    <source>
        <dbReference type="Pfam" id="PF00520"/>
    </source>
</evidence>
<evidence type="ECO:0000256" key="4">
    <source>
        <dbReference type="ARBA" id="ARBA00023136"/>
    </source>
</evidence>
<sequence>MPSPREKNVAGRGVEQPGLCWPACAAHGAKPPALPPEPRARGRSAPAEAREAPSAFAEKGPAAPLADTQAAEIRQDLASIQLQLQRLLAGQSEIQVLRPWHVNGEETFPKAKDLHPGKRQTGSSMMSPGSVNSIQENSDEIKKVALQRLFDLAEDHEEKMRKMKRQRSHQKVSEMMSPQHLEMTVDTIMAAIIGLNAVFIGISSDHSDNSISWLVVDACFSFLFIVELAFKIGIHGCVQHFSGPGFVMNCGDFILITADLAQLILQLAFSGSSELLDNAPPASIFRMVRLLKIARVLRLVNMDVSLAKPC</sequence>
<feature type="compositionally biased region" description="Polar residues" evidence="5">
    <location>
        <begin position="120"/>
        <end position="133"/>
    </location>
</feature>
<keyword evidence="8" id="KW-1185">Reference proteome</keyword>
<dbReference type="InterPro" id="IPR005821">
    <property type="entry name" value="Ion_trans_dom"/>
</dbReference>
<accession>A0AA36J3Q7</accession>
<reference evidence="7" key="1">
    <citation type="submission" date="2023-08" db="EMBL/GenBank/DDBJ databases">
        <authorList>
            <person name="Chen Y."/>
            <person name="Shah S."/>
            <person name="Dougan E. K."/>
            <person name="Thang M."/>
            <person name="Chan C."/>
        </authorList>
    </citation>
    <scope>NUCLEOTIDE SEQUENCE</scope>
</reference>
<dbReference type="Pfam" id="PF00520">
    <property type="entry name" value="Ion_trans"/>
    <property type="match status" value="1"/>
</dbReference>
<keyword evidence="2" id="KW-0812">Transmembrane</keyword>
<evidence type="ECO:0000256" key="2">
    <source>
        <dbReference type="ARBA" id="ARBA00022692"/>
    </source>
</evidence>
<keyword evidence="4" id="KW-0472">Membrane</keyword>
<dbReference type="AlphaFoldDB" id="A0AA36J3Q7"/>
<keyword evidence="3" id="KW-1133">Transmembrane helix</keyword>
<comment type="caution">
    <text evidence="7">The sequence shown here is derived from an EMBL/GenBank/DDBJ whole genome shotgun (WGS) entry which is preliminary data.</text>
</comment>
<dbReference type="GO" id="GO:0016020">
    <property type="term" value="C:membrane"/>
    <property type="evidence" value="ECO:0007669"/>
    <property type="project" value="UniProtKB-SubCell"/>
</dbReference>
<evidence type="ECO:0000256" key="5">
    <source>
        <dbReference type="SAM" id="MobiDB-lite"/>
    </source>
</evidence>
<feature type="compositionally biased region" description="Low complexity" evidence="5">
    <location>
        <begin position="43"/>
        <end position="58"/>
    </location>
</feature>